<dbReference type="VEuPathDB" id="ToxoDB:TGDOM2_235870"/>
<comment type="caution">
    <text evidence="1">The sequence shown here is derived from an EMBL/GenBank/DDBJ whole genome shotgun (WGS) entry which is preliminary data.</text>
</comment>
<accession>A0A086JHI1</accession>
<dbReference type="AlphaFoldDB" id="A0A086JHI1"/>
<organism evidence="1 2">
    <name type="scientific">Toxoplasma gondii GAB2-2007-GAL-DOM2</name>
    <dbReference type="NCBI Taxonomy" id="1130820"/>
    <lineage>
        <taxon>Eukaryota</taxon>
        <taxon>Sar</taxon>
        <taxon>Alveolata</taxon>
        <taxon>Apicomplexa</taxon>
        <taxon>Conoidasida</taxon>
        <taxon>Coccidia</taxon>
        <taxon>Eucoccidiorida</taxon>
        <taxon>Eimeriorina</taxon>
        <taxon>Sarcocystidae</taxon>
        <taxon>Toxoplasma</taxon>
    </lineage>
</organism>
<reference evidence="1 2" key="1">
    <citation type="submission" date="2014-02" db="EMBL/GenBank/DDBJ databases">
        <authorList>
            <person name="Sibley D."/>
            <person name="Venepally P."/>
            <person name="Karamycheva S."/>
            <person name="Hadjithomas M."/>
            <person name="Khan A."/>
            <person name="Brunk B."/>
            <person name="Roos D."/>
            <person name="Caler E."/>
            <person name="Lorenzi H."/>
        </authorList>
    </citation>
    <scope>NUCLEOTIDE SEQUENCE [LARGE SCALE GENOMIC DNA]</scope>
    <source>
        <strain evidence="1 2">GAB2-2007-GAL-DOM2</strain>
    </source>
</reference>
<dbReference type="Proteomes" id="UP000028837">
    <property type="component" value="Unassembled WGS sequence"/>
</dbReference>
<proteinExistence type="predicted"/>
<protein>
    <submittedName>
        <fullName evidence="1">Uncharacterized protein</fullName>
    </submittedName>
</protein>
<evidence type="ECO:0000313" key="1">
    <source>
        <dbReference type="EMBL" id="KFG31599.1"/>
    </source>
</evidence>
<dbReference type="OrthoDB" id="332192at2759"/>
<name>A0A086JHI1_TOXGO</name>
<sequence>MCTSAGEARVQSGLVLPTKGRVPQSELSSSLALCAAPHPVILLRSEEPGSVQRYGRLQSRGTALWWSKERQIERQADVRCALHQLRSRIYSTQRSDPGSRSSARVVQPTVYLPTTVFSAQRFISLHNMAIRYWDDGRPALAFRHARLARDLLKAHGLPFGCVGHLMKAMKDLQRPYAAVERRIHAAAKAKNSSVRAHFDLAQLFFAKRMLGSAGGWSRRNVCMSSSWVPCRRVNLS</sequence>
<dbReference type="EMBL" id="AHZU02001508">
    <property type="protein sequence ID" value="KFG31599.1"/>
    <property type="molecule type" value="Genomic_DNA"/>
</dbReference>
<gene>
    <name evidence="1" type="ORF">TGDOM2_235870</name>
</gene>
<evidence type="ECO:0000313" key="2">
    <source>
        <dbReference type="Proteomes" id="UP000028837"/>
    </source>
</evidence>